<feature type="compositionally biased region" description="Basic and acidic residues" evidence="1">
    <location>
        <begin position="190"/>
        <end position="207"/>
    </location>
</feature>
<keyword evidence="3" id="KW-1185">Reference proteome</keyword>
<dbReference type="InterPro" id="IPR027107">
    <property type="entry name" value="Tuberin/Ral-act_asu"/>
</dbReference>
<evidence type="ECO:0000313" key="3">
    <source>
        <dbReference type="Proteomes" id="UP001476798"/>
    </source>
</evidence>
<feature type="non-terminal residue" evidence="2">
    <location>
        <position position="1"/>
    </location>
</feature>
<feature type="compositionally biased region" description="Low complexity" evidence="1">
    <location>
        <begin position="372"/>
        <end position="398"/>
    </location>
</feature>
<feature type="region of interest" description="Disordered" evidence="1">
    <location>
        <begin position="103"/>
        <end position="138"/>
    </location>
</feature>
<evidence type="ECO:0000256" key="1">
    <source>
        <dbReference type="SAM" id="MobiDB-lite"/>
    </source>
</evidence>
<protein>
    <submittedName>
        <fullName evidence="2">Uncharacterized protein</fullName>
    </submittedName>
</protein>
<feature type="compositionally biased region" description="Low complexity" evidence="1">
    <location>
        <begin position="439"/>
        <end position="452"/>
    </location>
</feature>
<feature type="region of interest" description="Disordered" evidence="1">
    <location>
        <begin position="434"/>
        <end position="458"/>
    </location>
</feature>
<feature type="region of interest" description="Disordered" evidence="1">
    <location>
        <begin position="283"/>
        <end position="419"/>
    </location>
</feature>
<proteinExistence type="predicted"/>
<sequence length="658" mass="71908">PQDDASVYNQCWFRAGSGSHSSTSDWVSSWDSAFAFSSEKEIDADEGEIGCEAEEDDLFSSIRDYVIQMGGEKKEEAKEGDAGHLLDSFVALPAQEARSKLEYTGQLGEEKQVVNEDRRVSKSARHSSVDSTEETEAEQRSIYECLELQCEWPSPSVKGSASLERDLGEKKAAGGTAGAGQEGKLGLWREIGEKRQEDNRESKERAPLIRQDSITAEINPESSAPQTLDPAKLKISRSSTKRHQSAGVHVSFRPSTESVQFHNPLENKEAHWRARLRRLSHFHTHSHSAGERTTRSGVGSGGKLGAEGPGKFGSGNGIGHKTRANERFLPGASAGSTEPSAESLENRLGTGGDTQHPGSCMGSGLGPEDNSEGLSGTSSSSGMSSGVRGRLGRSALRSRVSRSRSQEPGITTSRHHQGALLGGMYKTVVHALSSKPRPRGQGSSQGSSPQRQARATTGDASLKDLYSHVLGYFGRKTTTPGGSLTGWHADVATVMWRRMLGILGDVNCIKDPEIHAQVFDYLCELWQNLAKVGTDTSVYCANNFNTFTKDWSSETFQGKLHAYKLICRIMKRRQDVSPNTDFLTHFYNIMHQGLLHQDQDIVNTIIKHCSPRFFSIGLPGATMLILDFIIAASRVTACSSLNVRNKEAHRVLCRNKWK</sequence>
<feature type="compositionally biased region" description="Basic and acidic residues" evidence="1">
    <location>
        <begin position="108"/>
        <end position="120"/>
    </location>
</feature>
<organism evidence="2 3">
    <name type="scientific">Goodea atripinnis</name>
    <dbReference type="NCBI Taxonomy" id="208336"/>
    <lineage>
        <taxon>Eukaryota</taxon>
        <taxon>Metazoa</taxon>
        <taxon>Chordata</taxon>
        <taxon>Craniata</taxon>
        <taxon>Vertebrata</taxon>
        <taxon>Euteleostomi</taxon>
        <taxon>Actinopterygii</taxon>
        <taxon>Neopterygii</taxon>
        <taxon>Teleostei</taxon>
        <taxon>Neoteleostei</taxon>
        <taxon>Acanthomorphata</taxon>
        <taxon>Ovalentaria</taxon>
        <taxon>Atherinomorphae</taxon>
        <taxon>Cyprinodontiformes</taxon>
        <taxon>Goodeidae</taxon>
        <taxon>Goodea</taxon>
    </lineage>
</organism>
<feature type="compositionally biased region" description="Polar residues" evidence="1">
    <location>
        <begin position="212"/>
        <end position="226"/>
    </location>
</feature>
<comment type="caution">
    <text evidence="2">The sequence shown here is derived from an EMBL/GenBank/DDBJ whole genome shotgun (WGS) entry which is preliminary data.</text>
</comment>
<name>A0ABV0MYF1_9TELE</name>
<feature type="compositionally biased region" description="Basic and acidic residues" evidence="1">
    <location>
        <begin position="163"/>
        <end position="172"/>
    </location>
</feature>
<dbReference type="Proteomes" id="UP001476798">
    <property type="component" value="Unassembled WGS sequence"/>
</dbReference>
<dbReference type="PANTHER" id="PTHR10063">
    <property type="entry name" value="TUBERIN"/>
    <property type="match status" value="1"/>
</dbReference>
<dbReference type="EMBL" id="JAHRIO010020013">
    <property type="protein sequence ID" value="MEQ2163886.1"/>
    <property type="molecule type" value="Genomic_DNA"/>
</dbReference>
<accession>A0ABV0MYF1</accession>
<evidence type="ECO:0000313" key="2">
    <source>
        <dbReference type="EMBL" id="MEQ2163886.1"/>
    </source>
</evidence>
<gene>
    <name evidence="2" type="ORF">GOODEAATRI_000756</name>
</gene>
<feature type="compositionally biased region" description="Gly residues" evidence="1">
    <location>
        <begin position="298"/>
        <end position="318"/>
    </location>
</feature>
<dbReference type="PANTHER" id="PTHR10063:SF3">
    <property type="entry name" value="RAL GTPASE-ACTIVATING PROTEIN SUBUNIT ALPHA-1"/>
    <property type="match status" value="1"/>
</dbReference>
<reference evidence="2 3" key="1">
    <citation type="submission" date="2021-06" db="EMBL/GenBank/DDBJ databases">
        <authorList>
            <person name="Palmer J.M."/>
        </authorList>
    </citation>
    <scope>NUCLEOTIDE SEQUENCE [LARGE SCALE GENOMIC DNA]</scope>
    <source>
        <strain evidence="2 3">GA_2019</strain>
        <tissue evidence="2">Muscle</tissue>
    </source>
</reference>
<feature type="region of interest" description="Disordered" evidence="1">
    <location>
        <begin position="153"/>
        <end position="249"/>
    </location>
</feature>